<dbReference type="PANTHER" id="PTHR35565:SF3">
    <property type="entry name" value="TYPE VI SECRETION SYSTEM SHEATH PROTEIN TSSC1"/>
    <property type="match status" value="1"/>
</dbReference>
<dbReference type="NCBIfam" id="TIGR03355">
    <property type="entry name" value="VI_chp_2"/>
    <property type="match status" value="1"/>
</dbReference>
<evidence type="ECO:0000259" key="2">
    <source>
        <dbReference type="Pfam" id="PF18945"/>
    </source>
</evidence>
<evidence type="ECO:0000259" key="1">
    <source>
        <dbReference type="Pfam" id="PF05943"/>
    </source>
</evidence>
<feature type="domain" description="TssC1 C-terminal" evidence="2">
    <location>
        <begin position="396"/>
        <end position="506"/>
    </location>
</feature>
<dbReference type="InterPro" id="IPR010269">
    <property type="entry name" value="T6SS_TssC-like"/>
</dbReference>
<sequence length="513" mass="58809">MESAIRFIDTEDLETVTNKLKDGKSDLWFSESDVVDQFLSQKDPYWAIRIWLEKDNVNFRGVKRKEDLIYTILKSINDIDNVIDKQLNEIVHCNCFKKIEASWRGLNYIVSKHDKFDKDRTCKIKLLNLSWKELSRDIKKAIEFDQSEIFRLIYGNEFSMPGGEPFGLLIGDYHISHKSEVYSASNDIDTLKGVSQVAAASFAPFITSAKPSFFGVDYFAELAGVRNINNQFSLPEYRNWQSLREMDDARFLGIAIPDMLMRKPYERDGTRRDSIKFDENRINPHRDYLWGNAAYGFAVVAIKAFSESGWFSQIRGMNPGRFNRGLVFDLPIVENEMSAMPKSHKSPVNLQVGDKLEKELSDSGFMPLSIVPDTGHLVFFSNASVNIPRIYDLTVANANARISSMLQYVMCVSRFAHYIKVMGRDKLGGYESAESIERDFQKWLLNYTTASNDLTEDVNARYPLNEASIKVKETPGKPGSYYSIIRLRPHFQLDQLVSSIRLVTELSPGVHYE</sequence>
<protein>
    <recommendedName>
        <fullName evidence="5">Type VI secretion system contractile sheath large subunit</fullName>
    </recommendedName>
</protein>
<evidence type="ECO:0000313" key="3">
    <source>
        <dbReference type="EMBL" id="ELR64600.1"/>
    </source>
</evidence>
<dbReference type="OrthoDB" id="9764000at2"/>
<dbReference type="InterPro" id="IPR044031">
    <property type="entry name" value="TssC1_N"/>
</dbReference>
<evidence type="ECO:0008006" key="5">
    <source>
        <dbReference type="Google" id="ProtNLM"/>
    </source>
</evidence>
<feature type="domain" description="TssC1 N-terminal" evidence="1">
    <location>
        <begin position="75"/>
        <end position="386"/>
    </location>
</feature>
<dbReference type="EMBL" id="AMZO01000025">
    <property type="protein sequence ID" value="ELR64600.1"/>
    <property type="molecule type" value="Genomic_DNA"/>
</dbReference>
<keyword evidence="4" id="KW-1185">Reference proteome</keyword>
<dbReference type="Pfam" id="PF18945">
    <property type="entry name" value="VipB_2"/>
    <property type="match status" value="1"/>
</dbReference>
<accession>L8J6W3</accession>
<comment type="caution">
    <text evidence="3">The sequence shown here is derived from an EMBL/GenBank/DDBJ whole genome shotgun (WGS) entry which is preliminary data.</text>
</comment>
<dbReference type="Proteomes" id="UP000011134">
    <property type="component" value="Unassembled WGS sequence"/>
</dbReference>
<dbReference type="PATRIC" id="fig|1056511.3.peg.3488"/>
<dbReference type="PANTHER" id="PTHR35565">
    <property type="entry name" value="CYTOPLASMIC PROTEIN-RELATED"/>
    <property type="match status" value="1"/>
</dbReference>
<evidence type="ECO:0000313" key="4">
    <source>
        <dbReference type="Proteomes" id="UP000011134"/>
    </source>
</evidence>
<name>L8J6W3_9GAMM</name>
<organism evidence="3 4">
    <name type="scientific">Photobacterium marinum</name>
    <dbReference type="NCBI Taxonomy" id="1056511"/>
    <lineage>
        <taxon>Bacteria</taxon>
        <taxon>Pseudomonadati</taxon>
        <taxon>Pseudomonadota</taxon>
        <taxon>Gammaproteobacteria</taxon>
        <taxon>Vibrionales</taxon>
        <taxon>Vibrionaceae</taxon>
        <taxon>Photobacterium</taxon>
    </lineage>
</organism>
<dbReference type="RefSeq" id="WP_007467951.1">
    <property type="nucleotide sequence ID" value="NZ_AMZO01000025.1"/>
</dbReference>
<gene>
    <name evidence="3" type="ORF">C942_02413</name>
</gene>
<proteinExistence type="predicted"/>
<dbReference type="InterPro" id="IPR044032">
    <property type="entry name" value="TssC1_C"/>
</dbReference>
<dbReference type="AlphaFoldDB" id="L8J6W3"/>
<reference evidence="3 4" key="1">
    <citation type="submission" date="2012-12" db="EMBL/GenBank/DDBJ databases">
        <title>Genome Assembly of Photobacterium sp. AK15.</title>
        <authorList>
            <person name="Khatri I."/>
            <person name="Vaidya B."/>
            <person name="Srinivas T.N.R."/>
            <person name="Subramanian S."/>
            <person name="Pinnaka A."/>
        </authorList>
    </citation>
    <scope>NUCLEOTIDE SEQUENCE [LARGE SCALE GENOMIC DNA]</scope>
    <source>
        <strain evidence="3 4">AK15</strain>
    </source>
</reference>
<dbReference type="Pfam" id="PF05943">
    <property type="entry name" value="VipB"/>
    <property type="match status" value="1"/>
</dbReference>